<reference evidence="4 5" key="1">
    <citation type="journal article" date="2021" name="Elife">
        <title>Chloroplast acquisition without the gene transfer in kleptoplastic sea slugs, Plakobranchus ocellatus.</title>
        <authorList>
            <person name="Maeda T."/>
            <person name="Takahashi S."/>
            <person name="Yoshida T."/>
            <person name="Shimamura S."/>
            <person name="Takaki Y."/>
            <person name="Nagai Y."/>
            <person name="Toyoda A."/>
            <person name="Suzuki Y."/>
            <person name="Arimoto A."/>
            <person name="Ishii H."/>
            <person name="Satoh N."/>
            <person name="Nishiyama T."/>
            <person name="Hasebe M."/>
            <person name="Maruyama T."/>
            <person name="Minagawa J."/>
            <person name="Obokata J."/>
            <person name="Shigenobu S."/>
        </authorList>
    </citation>
    <scope>NUCLEOTIDE SEQUENCE [LARGE SCALE GENOMIC DNA]</scope>
</reference>
<feature type="compositionally biased region" description="Polar residues" evidence="2">
    <location>
        <begin position="37"/>
        <end position="48"/>
    </location>
</feature>
<evidence type="ECO:0000256" key="1">
    <source>
        <dbReference type="PROSITE-ProRule" id="PRU00339"/>
    </source>
</evidence>
<feature type="region of interest" description="Disordered" evidence="2">
    <location>
        <begin position="415"/>
        <end position="440"/>
    </location>
</feature>
<feature type="non-terminal residue" evidence="4">
    <location>
        <position position="1"/>
    </location>
</feature>
<feature type="compositionally biased region" description="Low complexity" evidence="2">
    <location>
        <begin position="119"/>
        <end position="128"/>
    </location>
</feature>
<dbReference type="GO" id="GO:0005737">
    <property type="term" value="C:cytoplasm"/>
    <property type="evidence" value="ECO:0007669"/>
    <property type="project" value="TreeGrafter"/>
</dbReference>
<feature type="compositionally biased region" description="Low complexity" evidence="2">
    <location>
        <begin position="11"/>
        <end position="32"/>
    </location>
</feature>
<dbReference type="AlphaFoldDB" id="A0AAV4GCY4"/>
<dbReference type="Pfam" id="PF13431">
    <property type="entry name" value="TPR_17"/>
    <property type="match status" value="1"/>
</dbReference>
<dbReference type="InterPro" id="IPR052630">
    <property type="entry name" value="TTC17"/>
</dbReference>
<feature type="region of interest" description="Disordered" evidence="2">
    <location>
        <begin position="117"/>
        <end position="151"/>
    </location>
</feature>
<organism evidence="4 5">
    <name type="scientific">Elysia marginata</name>
    <dbReference type="NCBI Taxonomy" id="1093978"/>
    <lineage>
        <taxon>Eukaryota</taxon>
        <taxon>Metazoa</taxon>
        <taxon>Spiralia</taxon>
        <taxon>Lophotrochozoa</taxon>
        <taxon>Mollusca</taxon>
        <taxon>Gastropoda</taxon>
        <taxon>Heterobranchia</taxon>
        <taxon>Euthyneura</taxon>
        <taxon>Panpulmonata</taxon>
        <taxon>Sacoglossa</taxon>
        <taxon>Placobranchoidea</taxon>
        <taxon>Plakobranchidae</taxon>
        <taxon>Elysia</taxon>
    </lineage>
</organism>
<evidence type="ECO:0000256" key="3">
    <source>
        <dbReference type="SAM" id="Phobius"/>
    </source>
</evidence>
<accession>A0AAV4GCY4</accession>
<feature type="repeat" description="TPR" evidence="1">
    <location>
        <begin position="222"/>
        <end position="255"/>
    </location>
</feature>
<sequence>KVEPAKASAGTTTSTSSSNRTNRTSSNQTVSNGLGRSKNNTGTSQLNRTESDDVGDVMYNDILVDDSHSDHLYENKMMQILNSKAGSASSGKEWIVLAPGDEEDEEECSDCQMCSHGCSSSRSTTSKSQEQTNRISNTEKSEKSKTQKPLTCGKKVNSTVYDHLKGISERHLHSHIPEPDVAVVFQSIGKSAEVDINDLEQKLRKTRRDVEKAGPEQREHAAQVYNLIGNFWRIKGNTQTSIECFRKALSITPNNSNVLLNLARVLLNLQYLDDAILLAWRSLKLHHEENNTASSWLQHFTLGQALRALAERGGSEPHPQHARQAAAHFQQALALNPGFAPAKLHLRELEARGFTGEGIAADWLSGTGGMHGTGSDDDNGNLPSVAQLTLFVLLSLGVGLLFGVVISLEASLAQGKGEETGGANTGSGSRSSSMSAVQLQSSQQRHFNRAMAMRSMKLGINRKLCGRSRKNNGSGF</sequence>
<keyword evidence="5" id="KW-1185">Reference proteome</keyword>
<evidence type="ECO:0000313" key="5">
    <source>
        <dbReference type="Proteomes" id="UP000762676"/>
    </source>
</evidence>
<name>A0AAV4GCY4_9GAST</name>
<feature type="compositionally biased region" description="Low complexity" evidence="2">
    <location>
        <begin position="426"/>
        <end position="440"/>
    </location>
</feature>
<feature type="transmembrane region" description="Helical" evidence="3">
    <location>
        <begin position="388"/>
        <end position="408"/>
    </location>
</feature>
<dbReference type="SMART" id="SM00028">
    <property type="entry name" value="TPR"/>
    <property type="match status" value="3"/>
</dbReference>
<gene>
    <name evidence="4" type="ORF">ElyMa_000638400</name>
</gene>
<dbReference type="PANTHER" id="PTHR16091:SF3">
    <property type="entry name" value="TETRATRICOPEPTIDE REPEAT PROTEIN 17"/>
    <property type="match status" value="1"/>
</dbReference>
<dbReference type="InterPro" id="IPR019734">
    <property type="entry name" value="TPR_rpt"/>
</dbReference>
<protein>
    <submittedName>
        <fullName evidence="4">Tetratricopeptide repeat protein 17-like</fullName>
    </submittedName>
</protein>
<dbReference type="GO" id="GO:0015629">
    <property type="term" value="C:actin cytoskeleton"/>
    <property type="evidence" value="ECO:0007669"/>
    <property type="project" value="TreeGrafter"/>
</dbReference>
<keyword evidence="3" id="KW-0812">Transmembrane</keyword>
<evidence type="ECO:0000313" key="4">
    <source>
        <dbReference type="EMBL" id="GFR82935.1"/>
    </source>
</evidence>
<feature type="region of interest" description="Disordered" evidence="2">
    <location>
        <begin position="1"/>
        <end position="52"/>
    </location>
</feature>
<dbReference type="PANTHER" id="PTHR16091">
    <property type="entry name" value="TTC17 PROTEIN"/>
    <property type="match status" value="1"/>
</dbReference>
<keyword evidence="1" id="KW-0802">TPR repeat</keyword>
<dbReference type="SUPFAM" id="SSF48452">
    <property type="entry name" value="TPR-like"/>
    <property type="match status" value="1"/>
</dbReference>
<comment type="caution">
    <text evidence="4">The sequence shown here is derived from an EMBL/GenBank/DDBJ whole genome shotgun (WGS) entry which is preliminary data.</text>
</comment>
<dbReference type="Proteomes" id="UP000762676">
    <property type="component" value="Unassembled WGS sequence"/>
</dbReference>
<dbReference type="EMBL" id="BMAT01001300">
    <property type="protein sequence ID" value="GFR82935.1"/>
    <property type="molecule type" value="Genomic_DNA"/>
</dbReference>
<proteinExistence type="predicted"/>
<dbReference type="PROSITE" id="PS50005">
    <property type="entry name" value="TPR"/>
    <property type="match status" value="1"/>
</dbReference>
<dbReference type="InterPro" id="IPR011990">
    <property type="entry name" value="TPR-like_helical_dom_sf"/>
</dbReference>
<dbReference type="GO" id="GO:0030041">
    <property type="term" value="P:actin filament polymerization"/>
    <property type="evidence" value="ECO:0007669"/>
    <property type="project" value="TreeGrafter"/>
</dbReference>
<dbReference type="Gene3D" id="1.25.40.10">
    <property type="entry name" value="Tetratricopeptide repeat domain"/>
    <property type="match status" value="1"/>
</dbReference>
<evidence type="ECO:0000256" key="2">
    <source>
        <dbReference type="SAM" id="MobiDB-lite"/>
    </source>
</evidence>
<keyword evidence="3" id="KW-0472">Membrane</keyword>
<keyword evidence="3" id="KW-1133">Transmembrane helix</keyword>